<comment type="subcellular location">
    <subcellularLocation>
        <location evidence="1">Cytoplasm</location>
    </subcellularLocation>
</comment>
<keyword evidence="10" id="KW-1185">Reference proteome</keyword>
<name>A0A4V2F5T1_9FLAO</name>
<proteinExistence type="inferred from homology"/>
<dbReference type="GO" id="GO:0043565">
    <property type="term" value="F:sequence-specific DNA binding"/>
    <property type="evidence" value="ECO:0007669"/>
    <property type="project" value="InterPro"/>
</dbReference>
<dbReference type="Gene3D" id="1.25.40.10">
    <property type="entry name" value="Tetratricopeptide repeat domain"/>
    <property type="match status" value="2"/>
</dbReference>
<keyword evidence="7" id="KW-1133">Transmembrane helix</keyword>
<sequence>MRIQFILKYRLLLILGMLSLAYGYNQRSLPPTINQDLKDFILREKKTDSVEQFLSTALKSGNLQSESLYQLYLQRGQLEENNRIQYISYFNLSKIASSKKDLETAVNYGNKLVAISKNFNNAHYEISALNLLGNTYYNHRDYDTSLPYYLEAVELAKATNFRDFELQLLANINNIRTRVGKVETALHSYQQIISKLSTKDYKNISNYSGTYLSNTLGIGVCYYLLGNYDQAIETYTFGINKAKTLNSLRHIPIFNTNIGEALIAKEKYPEALALLASTKERLLKNTPNSVNPLVYTINLHLANLHYKTEQYTKALQYLTENFTQLKKVQDQIQVDKLMEMYDLAERSAEKLGNKEKQLAYSKAYRSIVDSIYTDNLNTKDKLYQNDIVTLQKENENLTSSKQKIALFLLLAVVLVGSFAFIQYYRNKRNKRRYLQLQQTLEEKETVPEIPSKKDSITDDKASTLLGKLKALEKTEFYLQQDCNLYNTAKLMDTNTSYLSKIINDHLQKSFNEYITTLRITYCIKRLKLDRKFRSYTIKGIANEIGYKSVNTFTAAFKKQTGLSHSFFINQISTKEEVVNA</sequence>
<evidence type="ECO:0000259" key="8">
    <source>
        <dbReference type="PROSITE" id="PS01124"/>
    </source>
</evidence>
<keyword evidence="2" id="KW-0963">Cytoplasm</keyword>
<dbReference type="Pfam" id="PF13374">
    <property type="entry name" value="TPR_10"/>
    <property type="match status" value="1"/>
</dbReference>
<dbReference type="Proteomes" id="UP000292262">
    <property type="component" value="Unassembled WGS sequence"/>
</dbReference>
<dbReference type="GO" id="GO:0003700">
    <property type="term" value="F:DNA-binding transcription factor activity"/>
    <property type="evidence" value="ECO:0007669"/>
    <property type="project" value="InterPro"/>
</dbReference>
<evidence type="ECO:0000256" key="4">
    <source>
        <dbReference type="ARBA" id="ARBA00022803"/>
    </source>
</evidence>
<organism evidence="9 10">
    <name type="scientific">Aquimarina brevivitae</name>
    <dbReference type="NCBI Taxonomy" id="323412"/>
    <lineage>
        <taxon>Bacteria</taxon>
        <taxon>Pseudomonadati</taxon>
        <taxon>Bacteroidota</taxon>
        <taxon>Flavobacteriia</taxon>
        <taxon>Flavobacteriales</taxon>
        <taxon>Flavobacteriaceae</taxon>
        <taxon>Aquimarina</taxon>
    </lineage>
</organism>
<evidence type="ECO:0000256" key="3">
    <source>
        <dbReference type="ARBA" id="ARBA00022737"/>
    </source>
</evidence>
<dbReference type="AlphaFoldDB" id="A0A4V2F5T1"/>
<evidence type="ECO:0000256" key="6">
    <source>
        <dbReference type="PROSITE-ProRule" id="PRU00339"/>
    </source>
</evidence>
<dbReference type="Gene3D" id="1.10.10.60">
    <property type="entry name" value="Homeodomain-like"/>
    <property type="match status" value="2"/>
</dbReference>
<dbReference type="OrthoDB" id="5295174at2"/>
<dbReference type="InterPro" id="IPR011990">
    <property type="entry name" value="TPR-like_helical_dom_sf"/>
</dbReference>
<dbReference type="PROSITE" id="PS50005">
    <property type="entry name" value="TPR"/>
    <property type="match status" value="1"/>
</dbReference>
<keyword evidence="3" id="KW-0677">Repeat</keyword>
<dbReference type="InterPro" id="IPR051476">
    <property type="entry name" value="Bac_ResReg_Asp_Phosphatase"/>
</dbReference>
<dbReference type="PANTHER" id="PTHR46630">
    <property type="entry name" value="TETRATRICOPEPTIDE REPEAT PROTEIN 29"/>
    <property type="match status" value="1"/>
</dbReference>
<protein>
    <submittedName>
        <fullName evidence="9">Tetratricopeptide repeat protein</fullName>
    </submittedName>
</protein>
<dbReference type="Pfam" id="PF12833">
    <property type="entry name" value="HTH_18"/>
    <property type="match status" value="1"/>
</dbReference>
<evidence type="ECO:0000313" key="9">
    <source>
        <dbReference type="EMBL" id="RZS93899.1"/>
    </source>
</evidence>
<evidence type="ECO:0000256" key="2">
    <source>
        <dbReference type="ARBA" id="ARBA00022490"/>
    </source>
</evidence>
<evidence type="ECO:0000313" key="10">
    <source>
        <dbReference type="Proteomes" id="UP000292262"/>
    </source>
</evidence>
<reference evidence="9 10" key="1">
    <citation type="submission" date="2019-02" db="EMBL/GenBank/DDBJ databases">
        <title>Genomic Encyclopedia of Type Strains, Phase IV (KMG-IV): sequencing the most valuable type-strain genomes for metagenomic binning, comparative biology and taxonomic classification.</title>
        <authorList>
            <person name="Goeker M."/>
        </authorList>
    </citation>
    <scope>NUCLEOTIDE SEQUENCE [LARGE SCALE GENOMIC DNA]</scope>
    <source>
        <strain evidence="9 10">DSM 17196</strain>
    </source>
</reference>
<keyword evidence="7" id="KW-0812">Transmembrane</keyword>
<dbReference type="InterPro" id="IPR019734">
    <property type="entry name" value="TPR_rpt"/>
</dbReference>
<evidence type="ECO:0000256" key="7">
    <source>
        <dbReference type="SAM" id="Phobius"/>
    </source>
</evidence>
<feature type="transmembrane region" description="Helical" evidence="7">
    <location>
        <begin position="404"/>
        <end position="424"/>
    </location>
</feature>
<evidence type="ECO:0000256" key="1">
    <source>
        <dbReference type="ARBA" id="ARBA00004496"/>
    </source>
</evidence>
<dbReference type="PROSITE" id="PS01124">
    <property type="entry name" value="HTH_ARAC_FAMILY_2"/>
    <property type="match status" value="1"/>
</dbReference>
<dbReference type="SMART" id="SM00028">
    <property type="entry name" value="TPR"/>
    <property type="match status" value="4"/>
</dbReference>
<accession>A0A4V2F5T1</accession>
<dbReference type="InterPro" id="IPR018060">
    <property type="entry name" value="HTH_AraC"/>
</dbReference>
<dbReference type="SUPFAM" id="SSF81901">
    <property type="entry name" value="HCP-like"/>
    <property type="match status" value="1"/>
</dbReference>
<keyword evidence="4 6" id="KW-0802">TPR repeat</keyword>
<dbReference type="PANTHER" id="PTHR46630:SF1">
    <property type="entry name" value="TETRATRICOPEPTIDE REPEAT PROTEIN 29"/>
    <property type="match status" value="1"/>
</dbReference>
<dbReference type="SMART" id="SM00342">
    <property type="entry name" value="HTH_ARAC"/>
    <property type="match status" value="1"/>
</dbReference>
<gene>
    <name evidence="9" type="ORF">EV197_2480</name>
</gene>
<comment type="caution">
    <text evidence="9">The sequence shown here is derived from an EMBL/GenBank/DDBJ whole genome shotgun (WGS) entry which is preliminary data.</text>
</comment>
<dbReference type="EMBL" id="SGXE01000002">
    <property type="protein sequence ID" value="RZS93899.1"/>
    <property type="molecule type" value="Genomic_DNA"/>
</dbReference>
<keyword evidence="7" id="KW-0472">Membrane</keyword>
<feature type="domain" description="HTH araC/xylS-type" evidence="8">
    <location>
        <begin position="468"/>
        <end position="570"/>
    </location>
</feature>
<comment type="similarity">
    <text evidence="5">Belongs to the Rap family.</text>
</comment>
<evidence type="ECO:0000256" key="5">
    <source>
        <dbReference type="ARBA" id="ARBA00038253"/>
    </source>
</evidence>
<dbReference type="GO" id="GO:0005737">
    <property type="term" value="C:cytoplasm"/>
    <property type="evidence" value="ECO:0007669"/>
    <property type="project" value="UniProtKB-SubCell"/>
</dbReference>
<feature type="repeat" description="TPR" evidence="6">
    <location>
        <begin position="126"/>
        <end position="159"/>
    </location>
</feature>